<evidence type="ECO:0000313" key="4">
    <source>
        <dbReference type="Proteomes" id="UP000809337"/>
    </source>
</evidence>
<reference evidence="3" key="1">
    <citation type="submission" date="2021-01" db="EMBL/GenBank/DDBJ databases">
        <title>Diatom-associated Roseobacters Show Island Model of Population Structure.</title>
        <authorList>
            <person name="Qu L."/>
            <person name="Feng X."/>
            <person name="Chen Y."/>
            <person name="Li L."/>
            <person name="Wang X."/>
            <person name="Hu Z."/>
            <person name="Wang H."/>
            <person name="Luo H."/>
        </authorList>
    </citation>
    <scope>NUCLEOTIDE SEQUENCE</scope>
    <source>
        <strain evidence="3">SM26-45</strain>
    </source>
</reference>
<dbReference type="AlphaFoldDB" id="A0A9Q2NQM1"/>
<dbReference type="RefSeq" id="WP_231036616.1">
    <property type="nucleotide sequence ID" value="NZ_JAJNGX010000054.1"/>
</dbReference>
<sequence>MMLIRKAAILVMFSALGAHADIYDDCDAAIKAGDKAAALLNGKIMLNRQPVPYLELGRITKCLSFATGEKHDYSPKFGRVMPVAEIRKAEIEAEKTAQEEAKKERERQEAEKLARARTLQRELAVLTQLTESCQRLYRQAPDETITNKLCFDIFMNIGLPD</sequence>
<keyword evidence="2" id="KW-0732">Signal</keyword>
<organism evidence="3 4">
    <name type="scientific">Pseudosulfitobacter pseudonitzschiae</name>
    <dbReference type="NCBI Taxonomy" id="1402135"/>
    <lineage>
        <taxon>Bacteria</taxon>
        <taxon>Pseudomonadati</taxon>
        <taxon>Pseudomonadota</taxon>
        <taxon>Alphaproteobacteria</taxon>
        <taxon>Rhodobacterales</taxon>
        <taxon>Roseobacteraceae</taxon>
        <taxon>Pseudosulfitobacter</taxon>
    </lineage>
</organism>
<evidence type="ECO:0000313" key="3">
    <source>
        <dbReference type="EMBL" id="MBM2357693.1"/>
    </source>
</evidence>
<dbReference type="EMBL" id="JAFBWN010000055">
    <property type="protein sequence ID" value="MBM2357693.1"/>
    <property type="molecule type" value="Genomic_DNA"/>
</dbReference>
<feature type="coiled-coil region" evidence="1">
    <location>
        <begin position="86"/>
        <end position="116"/>
    </location>
</feature>
<comment type="caution">
    <text evidence="3">The sequence shown here is derived from an EMBL/GenBank/DDBJ whole genome shotgun (WGS) entry which is preliminary data.</text>
</comment>
<evidence type="ECO:0000256" key="1">
    <source>
        <dbReference type="SAM" id="Coils"/>
    </source>
</evidence>
<name>A0A9Q2NQM1_9RHOB</name>
<protein>
    <submittedName>
        <fullName evidence="3">Uncharacterized protein</fullName>
    </submittedName>
</protein>
<proteinExistence type="predicted"/>
<feature type="chain" id="PRO_5040198782" evidence="2">
    <location>
        <begin position="21"/>
        <end position="161"/>
    </location>
</feature>
<evidence type="ECO:0000256" key="2">
    <source>
        <dbReference type="SAM" id="SignalP"/>
    </source>
</evidence>
<gene>
    <name evidence="3" type="ORF">JQX14_24440</name>
</gene>
<dbReference type="Proteomes" id="UP000809337">
    <property type="component" value="Unassembled WGS sequence"/>
</dbReference>
<accession>A0A9Q2NQM1</accession>
<keyword evidence="1" id="KW-0175">Coiled coil</keyword>
<feature type="signal peptide" evidence="2">
    <location>
        <begin position="1"/>
        <end position="20"/>
    </location>
</feature>